<evidence type="ECO:0000313" key="3">
    <source>
        <dbReference type="Proteomes" id="UP000064920"/>
    </source>
</evidence>
<dbReference type="AlphaFoldDB" id="A0A0N9ZE55"/>
<dbReference type="InterPro" id="IPR019401">
    <property type="entry name" value="Znf_CHCC"/>
</dbReference>
<reference evidence="3" key="1">
    <citation type="submission" date="2015-05" db="EMBL/GenBank/DDBJ databases">
        <authorList>
            <person name="Oh H.-M."/>
            <person name="Yang J.-A."/>
            <person name="Cho J.-C."/>
            <person name="Kang I."/>
        </authorList>
    </citation>
    <scope>NUCLEOTIDE SEQUENCE [LARGE SCALE GENOMIC DNA]</scope>
    <source>
        <strain evidence="3">IMCC 12053</strain>
    </source>
</reference>
<dbReference type="PATRIC" id="fig|1397108.4.peg.1209"/>
<feature type="domain" description="Zinc finger CHCC-type" evidence="1">
    <location>
        <begin position="28"/>
        <end position="65"/>
    </location>
</feature>
<dbReference type="EMBL" id="CP012023">
    <property type="protein sequence ID" value="ALI55128.1"/>
    <property type="molecule type" value="Genomic_DNA"/>
</dbReference>
<dbReference type="STRING" id="1397108.IMCC12053_1180"/>
<evidence type="ECO:0000259" key="1">
    <source>
        <dbReference type="Pfam" id="PF10276"/>
    </source>
</evidence>
<keyword evidence="3" id="KW-1185">Reference proteome</keyword>
<evidence type="ECO:0000313" key="2">
    <source>
        <dbReference type="EMBL" id="ALI55128.1"/>
    </source>
</evidence>
<gene>
    <name evidence="2" type="ORF">IMCC12053_1180</name>
</gene>
<name>A0A0N9ZE55_9RHOB</name>
<dbReference type="Pfam" id="PF10276">
    <property type="entry name" value="zf-CHCC"/>
    <property type="match status" value="1"/>
</dbReference>
<proteinExistence type="predicted"/>
<organism evidence="2 3">
    <name type="scientific">Celeribacter marinus</name>
    <dbReference type="NCBI Taxonomy" id="1397108"/>
    <lineage>
        <taxon>Bacteria</taxon>
        <taxon>Pseudomonadati</taxon>
        <taxon>Pseudomonadota</taxon>
        <taxon>Alphaproteobacteria</taxon>
        <taxon>Rhodobacterales</taxon>
        <taxon>Roseobacteraceae</taxon>
        <taxon>Celeribacter</taxon>
    </lineage>
</organism>
<dbReference type="Gene3D" id="2.60.260.40">
    <property type="entry name" value="q5lls5 like domains"/>
    <property type="match status" value="1"/>
</dbReference>
<protein>
    <recommendedName>
        <fullName evidence="1">Zinc finger CHCC-type domain-containing protein</fullName>
    </recommendedName>
</protein>
<dbReference type="KEGG" id="cmar:IMCC12053_1180"/>
<dbReference type="Proteomes" id="UP000064920">
    <property type="component" value="Chromosome"/>
</dbReference>
<accession>A0A0N9ZE55</accession>
<sequence>MQTACVVTKEESDTTMTIQAPETEVVSQWKVACDGGEGALGHPRVWLSISKERGYVECGYCDKKFIHESSKLSDVE</sequence>